<comment type="caution">
    <text evidence="7">The sequence shown here is derived from an EMBL/GenBank/DDBJ whole genome shotgun (WGS) entry which is preliminary data.</text>
</comment>
<sequence>MDVQQFREFGKAAVDYIADYFQTIRDRPVLSSVHPGYLGELLPPEPPQSGESWQDVLQDVDRIIMPGLTHWHSPNFHAYYPTAHSFPAVVGEMMSAGFGCVGLSWVASPAYTELEVAMMNWLGKLLHLPDDFLNCSEGPGGGVIQGSASEVTFVALLAAKEKKVKDLRLLHPELTEADIKGKLVAYSSDQSNSSVEKSGLLGSMPMRLLPTDEKGRLTSAALIEAIEKDKAQGLIPCYVVACLGTTPTCAFDDLTDLGPVCIRENIWLHVDAAYAGTALACPEYRYLMKGVEFADSFNFNPHKWMLVNFDCSAMWVKDARYLVEAFNVERIYLKDNHKGLAPEYRHWQISLGRRFRALKLWFVLRIYGVEGIQKHVRHQISLAKHFEELARNDARFEVCTSSMGLVCFRLKGNNQLTQDLLEKVQDRKNIYVIAGKFHGKFVIRFAICSRLTQISDVEYAWQEFLSQAESIVPSNKTKIVDEITEKKSIATIELSSAACDNNEKSKVRMLFPDDDNPNEIDRNIWFQQDGATPHFSLEDFTHKL</sequence>
<keyword evidence="3 5" id="KW-0663">Pyridoxal phosphate</keyword>
<comment type="cofactor">
    <cofactor evidence="1 5 6">
        <name>pyridoxal 5'-phosphate</name>
        <dbReference type="ChEBI" id="CHEBI:597326"/>
    </cofactor>
</comment>
<evidence type="ECO:0000256" key="5">
    <source>
        <dbReference type="PIRSR" id="PIRSR602129-50"/>
    </source>
</evidence>
<reference evidence="7" key="1">
    <citation type="journal article" date="2023" name="Insect Mol. Biol.">
        <title>Genome sequencing provides insights into the evolution of gene families encoding plant cell wall-degrading enzymes in longhorned beetles.</title>
        <authorList>
            <person name="Shin N.R."/>
            <person name="Okamura Y."/>
            <person name="Kirsch R."/>
            <person name="Pauchet Y."/>
        </authorList>
    </citation>
    <scope>NUCLEOTIDE SEQUENCE</scope>
    <source>
        <strain evidence="7">AMC_N1</strain>
    </source>
</reference>
<dbReference type="GO" id="GO:0019752">
    <property type="term" value="P:carboxylic acid metabolic process"/>
    <property type="evidence" value="ECO:0007669"/>
    <property type="project" value="InterPro"/>
</dbReference>
<dbReference type="InterPro" id="IPR002129">
    <property type="entry name" value="PyrdxlP-dep_de-COase"/>
</dbReference>
<comment type="similarity">
    <text evidence="2 6">Belongs to the group II decarboxylase family.</text>
</comment>
<dbReference type="AlphaFoldDB" id="A0AAV8XL93"/>
<evidence type="ECO:0000313" key="8">
    <source>
        <dbReference type="Proteomes" id="UP001162162"/>
    </source>
</evidence>
<dbReference type="EMBL" id="JAPWTK010000499">
    <property type="protein sequence ID" value="KAJ8939238.1"/>
    <property type="molecule type" value="Genomic_DNA"/>
</dbReference>
<protein>
    <recommendedName>
        <fullName evidence="9">Aromatic-L-amino-acid decarboxylase</fullName>
    </recommendedName>
</protein>
<evidence type="ECO:0000256" key="1">
    <source>
        <dbReference type="ARBA" id="ARBA00001933"/>
    </source>
</evidence>
<accession>A0AAV8XL93</accession>
<keyword evidence="4 6" id="KW-0456">Lyase</keyword>
<dbReference type="InterPro" id="IPR015421">
    <property type="entry name" value="PyrdxlP-dep_Trfase_major"/>
</dbReference>
<dbReference type="GO" id="GO:0030170">
    <property type="term" value="F:pyridoxal phosphate binding"/>
    <property type="evidence" value="ECO:0007669"/>
    <property type="project" value="InterPro"/>
</dbReference>
<evidence type="ECO:0008006" key="9">
    <source>
        <dbReference type="Google" id="ProtNLM"/>
    </source>
</evidence>
<dbReference type="InterPro" id="IPR015424">
    <property type="entry name" value="PyrdxlP-dep_Trfase"/>
</dbReference>
<dbReference type="GO" id="GO:0005737">
    <property type="term" value="C:cytoplasm"/>
    <property type="evidence" value="ECO:0007669"/>
    <property type="project" value="TreeGrafter"/>
</dbReference>
<dbReference type="PRINTS" id="PR00800">
    <property type="entry name" value="YHDCRBOXLASE"/>
</dbReference>
<dbReference type="GO" id="GO:0006520">
    <property type="term" value="P:amino acid metabolic process"/>
    <property type="evidence" value="ECO:0007669"/>
    <property type="project" value="InterPro"/>
</dbReference>
<evidence type="ECO:0000313" key="7">
    <source>
        <dbReference type="EMBL" id="KAJ8939238.1"/>
    </source>
</evidence>
<dbReference type="InterPro" id="IPR021115">
    <property type="entry name" value="Pyridoxal-P_BS"/>
</dbReference>
<evidence type="ECO:0000256" key="4">
    <source>
        <dbReference type="ARBA" id="ARBA00023239"/>
    </source>
</evidence>
<dbReference type="GO" id="GO:0004058">
    <property type="term" value="F:aromatic-L-amino-acid decarboxylase activity"/>
    <property type="evidence" value="ECO:0007669"/>
    <property type="project" value="TreeGrafter"/>
</dbReference>
<dbReference type="PROSITE" id="PS00392">
    <property type="entry name" value="DDC_GAD_HDC_YDC"/>
    <property type="match status" value="1"/>
</dbReference>
<dbReference type="Pfam" id="PF00282">
    <property type="entry name" value="Pyridoxal_deC"/>
    <property type="match status" value="1"/>
</dbReference>
<dbReference type="SUPFAM" id="SSF53383">
    <property type="entry name" value="PLP-dependent transferases"/>
    <property type="match status" value="1"/>
</dbReference>
<name>A0AAV8XL93_9CUCU</name>
<gene>
    <name evidence="7" type="ORF">NQ318_015196</name>
</gene>
<dbReference type="FunFam" id="3.40.640.10:FF:000025">
    <property type="entry name" value="Histidine decarboxylase"/>
    <property type="match status" value="1"/>
</dbReference>
<evidence type="ECO:0000256" key="2">
    <source>
        <dbReference type="ARBA" id="ARBA00009533"/>
    </source>
</evidence>
<dbReference type="CDD" id="cd06450">
    <property type="entry name" value="DOPA_deC_like"/>
    <property type="match status" value="1"/>
</dbReference>
<dbReference type="GO" id="GO:0006584">
    <property type="term" value="P:catecholamine metabolic process"/>
    <property type="evidence" value="ECO:0007669"/>
    <property type="project" value="TreeGrafter"/>
</dbReference>
<feature type="modified residue" description="N6-(pyridoxal phosphate)lysine" evidence="5">
    <location>
        <position position="303"/>
    </location>
</feature>
<dbReference type="Gene3D" id="3.40.640.10">
    <property type="entry name" value="Type I PLP-dependent aspartate aminotransferase-like (Major domain)"/>
    <property type="match status" value="1"/>
</dbReference>
<keyword evidence="8" id="KW-1185">Reference proteome</keyword>
<dbReference type="Proteomes" id="UP001162162">
    <property type="component" value="Unassembled WGS sequence"/>
</dbReference>
<dbReference type="PANTHER" id="PTHR11999">
    <property type="entry name" value="GROUP II PYRIDOXAL-5-PHOSPHATE DECARBOXYLASE"/>
    <property type="match status" value="1"/>
</dbReference>
<evidence type="ECO:0000256" key="3">
    <source>
        <dbReference type="ARBA" id="ARBA00022898"/>
    </source>
</evidence>
<dbReference type="InterPro" id="IPR010977">
    <property type="entry name" value="Aromatic_deC"/>
</dbReference>
<dbReference type="InterPro" id="IPR015422">
    <property type="entry name" value="PyrdxlP-dep_Trfase_small"/>
</dbReference>
<proteinExistence type="inferred from homology"/>
<organism evidence="7 8">
    <name type="scientific">Aromia moschata</name>
    <dbReference type="NCBI Taxonomy" id="1265417"/>
    <lineage>
        <taxon>Eukaryota</taxon>
        <taxon>Metazoa</taxon>
        <taxon>Ecdysozoa</taxon>
        <taxon>Arthropoda</taxon>
        <taxon>Hexapoda</taxon>
        <taxon>Insecta</taxon>
        <taxon>Pterygota</taxon>
        <taxon>Neoptera</taxon>
        <taxon>Endopterygota</taxon>
        <taxon>Coleoptera</taxon>
        <taxon>Polyphaga</taxon>
        <taxon>Cucujiformia</taxon>
        <taxon>Chrysomeloidea</taxon>
        <taxon>Cerambycidae</taxon>
        <taxon>Cerambycinae</taxon>
        <taxon>Callichromatini</taxon>
        <taxon>Aromia</taxon>
    </lineage>
</organism>
<dbReference type="FunFam" id="1.20.1340.10:FF:000001">
    <property type="entry name" value="Histidine decarboxylase"/>
    <property type="match status" value="1"/>
</dbReference>
<evidence type="ECO:0000256" key="6">
    <source>
        <dbReference type="RuleBase" id="RU000382"/>
    </source>
</evidence>
<dbReference type="PANTHER" id="PTHR11999:SF60">
    <property type="entry name" value="3,4-DIHYDROXYPHENYLACETALDEHYDE SYNTHASE"/>
    <property type="match status" value="1"/>
</dbReference>
<dbReference type="Gene3D" id="3.90.1150.10">
    <property type="entry name" value="Aspartate Aminotransferase, domain 1"/>
    <property type="match status" value="1"/>
</dbReference>
<dbReference type="Gene3D" id="1.20.1340.10">
    <property type="entry name" value="dopa decarboxylase, N-terminal domain"/>
    <property type="match status" value="1"/>
</dbReference>